<reference evidence="1 2" key="2">
    <citation type="submission" date="2018-11" db="EMBL/GenBank/DDBJ databases">
        <authorList>
            <consortium name="Pathogen Informatics"/>
        </authorList>
    </citation>
    <scope>NUCLEOTIDE SEQUENCE [LARGE SCALE GENOMIC DNA]</scope>
</reference>
<name>A0A183DWR9_9BILA</name>
<evidence type="ECO:0000313" key="2">
    <source>
        <dbReference type="Proteomes" id="UP000271098"/>
    </source>
</evidence>
<dbReference type="EMBL" id="UYRT01079974">
    <property type="protein sequence ID" value="VDN21771.1"/>
    <property type="molecule type" value="Genomic_DNA"/>
</dbReference>
<organism evidence="3">
    <name type="scientific">Gongylonema pulchrum</name>
    <dbReference type="NCBI Taxonomy" id="637853"/>
    <lineage>
        <taxon>Eukaryota</taxon>
        <taxon>Metazoa</taxon>
        <taxon>Ecdysozoa</taxon>
        <taxon>Nematoda</taxon>
        <taxon>Chromadorea</taxon>
        <taxon>Rhabditida</taxon>
        <taxon>Spirurina</taxon>
        <taxon>Spiruromorpha</taxon>
        <taxon>Spiruroidea</taxon>
        <taxon>Gongylonematidae</taxon>
        <taxon>Gongylonema</taxon>
    </lineage>
</organism>
<keyword evidence="2" id="KW-1185">Reference proteome</keyword>
<dbReference type="WBParaSite" id="GPUH_0001317501-mRNA-1">
    <property type="protein sequence ID" value="GPUH_0001317501-mRNA-1"/>
    <property type="gene ID" value="GPUH_0001317501"/>
</dbReference>
<gene>
    <name evidence="1" type="ORF">GPUH_LOCUS13160</name>
</gene>
<protein>
    <submittedName>
        <fullName evidence="1 3">Uncharacterized protein</fullName>
    </submittedName>
</protein>
<dbReference type="AlphaFoldDB" id="A0A183DWR9"/>
<evidence type="ECO:0000313" key="3">
    <source>
        <dbReference type="WBParaSite" id="GPUH_0001317501-mRNA-1"/>
    </source>
</evidence>
<reference evidence="3" key="1">
    <citation type="submission" date="2016-06" db="UniProtKB">
        <authorList>
            <consortium name="WormBaseParasite"/>
        </authorList>
    </citation>
    <scope>IDENTIFICATION</scope>
</reference>
<sequence>MVEGVLNSRAVPAVTSSASPVVYPVRGAKSWNAWPLGAPPSGAQPAFAWGSVCGGPDARLFASMLVFKKVPHIRKAHMCFRACAFAYFFN</sequence>
<evidence type="ECO:0000313" key="1">
    <source>
        <dbReference type="EMBL" id="VDN21771.1"/>
    </source>
</evidence>
<dbReference type="Proteomes" id="UP000271098">
    <property type="component" value="Unassembled WGS sequence"/>
</dbReference>
<proteinExistence type="predicted"/>
<accession>A0A183DWR9</accession>